<evidence type="ECO:0000256" key="3">
    <source>
        <dbReference type="ARBA" id="ARBA00022490"/>
    </source>
</evidence>
<dbReference type="Pfam" id="PF00076">
    <property type="entry name" value="RRM_1"/>
    <property type="match status" value="1"/>
</dbReference>
<dbReference type="GO" id="GO:0005737">
    <property type="term" value="C:cytoplasm"/>
    <property type="evidence" value="ECO:0007669"/>
    <property type="project" value="UniProtKB-SubCell"/>
</dbReference>
<dbReference type="RefSeq" id="XP_013246123.1">
    <property type="nucleotide sequence ID" value="XM_013390669.1"/>
</dbReference>
<proteinExistence type="predicted"/>
<dbReference type="GO" id="GO:0006396">
    <property type="term" value="P:RNA processing"/>
    <property type="evidence" value="ECO:0007669"/>
    <property type="project" value="InterPro"/>
</dbReference>
<evidence type="ECO:0000313" key="9">
    <source>
        <dbReference type="EMBL" id="KDN53284.1"/>
    </source>
</evidence>
<evidence type="ECO:0000259" key="8">
    <source>
        <dbReference type="PROSITE" id="PS50102"/>
    </source>
</evidence>
<dbReference type="OMA" id="ESEMQTH"/>
<gene>
    <name evidence="9" type="ORF">K437DRAFT_253306</name>
</gene>
<evidence type="ECO:0000256" key="6">
    <source>
        <dbReference type="PROSITE-ProRule" id="PRU00176"/>
    </source>
</evidence>
<dbReference type="InParanoid" id="A0A066WQJ2"/>
<dbReference type="GeneID" id="25263534"/>
<evidence type="ECO:0000256" key="5">
    <source>
        <dbReference type="ARBA" id="ARBA00023242"/>
    </source>
</evidence>
<keyword evidence="10" id="KW-1185">Reference proteome</keyword>
<dbReference type="InterPro" id="IPR000504">
    <property type="entry name" value="RRM_dom"/>
</dbReference>
<dbReference type="PANTHER" id="PTHR45894">
    <property type="entry name" value="RNA-BINDING PROTEIN 8A"/>
    <property type="match status" value="1"/>
</dbReference>
<feature type="compositionally biased region" description="Basic and acidic residues" evidence="7">
    <location>
        <begin position="1"/>
        <end position="11"/>
    </location>
</feature>
<organism evidence="9 10">
    <name type="scientific">Tilletiaria anomala (strain ATCC 24038 / CBS 436.72 / UBC 951)</name>
    <dbReference type="NCBI Taxonomy" id="1037660"/>
    <lineage>
        <taxon>Eukaryota</taxon>
        <taxon>Fungi</taxon>
        <taxon>Dikarya</taxon>
        <taxon>Basidiomycota</taxon>
        <taxon>Ustilaginomycotina</taxon>
        <taxon>Exobasidiomycetes</taxon>
        <taxon>Georgefischeriales</taxon>
        <taxon>Tilletiariaceae</taxon>
        <taxon>Tilletiaria</taxon>
    </lineage>
</organism>
<dbReference type="SMART" id="SM00360">
    <property type="entry name" value="RRM"/>
    <property type="match status" value="1"/>
</dbReference>
<dbReference type="Proteomes" id="UP000027361">
    <property type="component" value="Unassembled WGS sequence"/>
</dbReference>
<evidence type="ECO:0000256" key="4">
    <source>
        <dbReference type="ARBA" id="ARBA00022884"/>
    </source>
</evidence>
<dbReference type="CDD" id="cd12324">
    <property type="entry name" value="RRM_RBM8"/>
    <property type="match status" value="1"/>
</dbReference>
<dbReference type="InterPro" id="IPR008111">
    <property type="entry name" value="RNA-bd_8"/>
</dbReference>
<dbReference type="PROSITE" id="PS50102">
    <property type="entry name" value="RRM"/>
    <property type="match status" value="1"/>
</dbReference>
<dbReference type="PRINTS" id="PR01738">
    <property type="entry name" value="RNABINDINGM8"/>
</dbReference>
<evidence type="ECO:0000256" key="7">
    <source>
        <dbReference type="SAM" id="MobiDB-lite"/>
    </source>
</evidence>
<dbReference type="SUPFAM" id="SSF54928">
    <property type="entry name" value="RNA-binding domain, RBD"/>
    <property type="match status" value="1"/>
</dbReference>
<dbReference type="EMBL" id="JMSN01000003">
    <property type="protein sequence ID" value="KDN53284.1"/>
    <property type="molecule type" value="Genomic_DNA"/>
</dbReference>
<feature type="region of interest" description="Disordered" evidence="7">
    <location>
        <begin position="150"/>
        <end position="177"/>
    </location>
</feature>
<name>A0A066WQJ2_TILAU</name>
<evidence type="ECO:0000256" key="1">
    <source>
        <dbReference type="ARBA" id="ARBA00004123"/>
    </source>
</evidence>
<dbReference type="Gene3D" id="3.30.70.330">
    <property type="match status" value="1"/>
</dbReference>
<dbReference type="InterPro" id="IPR035979">
    <property type="entry name" value="RBD_domain_sf"/>
</dbReference>
<comment type="subcellular location">
    <subcellularLocation>
        <location evidence="2">Cytoplasm</location>
    </subcellularLocation>
    <subcellularLocation>
        <location evidence="1">Nucleus</location>
    </subcellularLocation>
</comment>
<feature type="compositionally biased region" description="Basic and acidic residues" evidence="7">
    <location>
        <begin position="31"/>
        <end position="40"/>
    </location>
</feature>
<feature type="region of interest" description="Disordered" evidence="7">
    <location>
        <begin position="1"/>
        <end position="40"/>
    </location>
</feature>
<keyword evidence="5" id="KW-0539">Nucleus</keyword>
<dbReference type="GO" id="GO:0005634">
    <property type="term" value="C:nucleus"/>
    <property type="evidence" value="ECO:0007669"/>
    <property type="project" value="UniProtKB-SubCell"/>
</dbReference>
<sequence>MSDAEMNRNDADVEMEDDPSIKRKGRGFKPKAGDHSEVLDGVRSKGFDRVDGATQSREARSVEGWIVLVTNVHEEATEEEVMDKFADFGEIKNLHLNLDRRTGYVKGYALIEYETNAEARTAIHACETGLTLMEQELKADFAFVRPPALASGAGKGGGGRRGNAGSARARSRSPSRR</sequence>
<comment type="caution">
    <text evidence="9">The sequence shown here is derived from an EMBL/GenBank/DDBJ whole genome shotgun (WGS) entry which is preliminary data.</text>
</comment>
<feature type="domain" description="RRM" evidence="8">
    <location>
        <begin position="65"/>
        <end position="144"/>
    </location>
</feature>
<dbReference type="OrthoDB" id="15688at2759"/>
<dbReference type="GO" id="GO:0003729">
    <property type="term" value="F:mRNA binding"/>
    <property type="evidence" value="ECO:0007669"/>
    <property type="project" value="InterPro"/>
</dbReference>
<dbReference type="HOGENOM" id="CLU_012062_18_1_1"/>
<feature type="compositionally biased region" description="Gly residues" evidence="7">
    <location>
        <begin position="153"/>
        <end position="162"/>
    </location>
</feature>
<accession>A0A066WQJ2</accession>
<dbReference type="InterPro" id="IPR033744">
    <property type="entry name" value="RRM_RBM8"/>
</dbReference>
<dbReference type="FunCoup" id="A0A066WQJ2">
    <property type="interactions" value="693"/>
</dbReference>
<protein>
    <submittedName>
        <fullName evidence="9">RNA-binding domain-containing protein</fullName>
    </submittedName>
</protein>
<reference evidence="9 10" key="1">
    <citation type="submission" date="2014-05" db="EMBL/GenBank/DDBJ databases">
        <title>Draft genome sequence of a rare smut relative, Tilletiaria anomala UBC 951.</title>
        <authorList>
            <consortium name="DOE Joint Genome Institute"/>
            <person name="Toome M."/>
            <person name="Kuo A."/>
            <person name="Henrissat B."/>
            <person name="Lipzen A."/>
            <person name="Tritt A."/>
            <person name="Yoshinaga Y."/>
            <person name="Zane M."/>
            <person name="Barry K."/>
            <person name="Grigoriev I.V."/>
            <person name="Spatafora J.W."/>
            <person name="Aimea M.C."/>
        </authorList>
    </citation>
    <scope>NUCLEOTIDE SEQUENCE [LARGE SCALE GENOMIC DNA]</scope>
    <source>
        <strain evidence="9 10">UBC 951</strain>
    </source>
</reference>
<keyword evidence="3" id="KW-0963">Cytoplasm</keyword>
<dbReference type="STRING" id="1037660.A0A066WQJ2"/>
<dbReference type="AlphaFoldDB" id="A0A066WQJ2"/>
<evidence type="ECO:0000313" key="10">
    <source>
        <dbReference type="Proteomes" id="UP000027361"/>
    </source>
</evidence>
<dbReference type="InterPro" id="IPR012677">
    <property type="entry name" value="Nucleotide-bd_a/b_plait_sf"/>
</dbReference>
<keyword evidence="4 6" id="KW-0694">RNA-binding</keyword>
<evidence type="ECO:0000256" key="2">
    <source>
        <dbReference type="ARBA" id="ARBA00004496"/>
    </source>
</evidence>